<keyword evidence="3 6" id="KW-0378">Hydrolase</keyword>
<dbReference type="EMBL" id="BMMX01000001">
    <property type="protein sequence ID" value="GGK76355.1"/>
    <property type="molecule type" value="Genomic_DNA"/>
</dbReference>
<keyword evidence="4 6" id="KW-0862">Zinc</keyword>
<evidence type="ECO:0000256" key="1">
    <source>
        <dbReference type="ARBA" id="ARBA00022670"/>
    </source>
</evidence>
<proteinExistence type="inferred from homology"/>
<evidence type="ECO:0000256" key="4">
    <source>
        <dbReference type="ARBA" id="ARBA00022833"/>
    </source>
</evidence>
<dbReference type="GO" id="GO:0006508">
    <property type="term" value="P:proteolysis"/>
    <property type="evidence" value="ECO:0007669"/>
    <property type="project" value="UniProtKB-KW"/>
</dbReference>
<comment type="similarity">
    <text evidence="6">Belongs to the peptidase M48 family.</text>
</comment>
<organism evidence="9 10">
    <name type="scientific">Mangrovihabitans endophyticus</name>
    <dbReference type="NCBI Taxonomy" id="1751298"/>
    <lineage>
        <taxon>Bacteria</taxon>
        <taxon>Bacillati</taxon>
        <taxon>Actinomycetota</taxon>
        <taxon>Actinomycetes</taxon>
        <taxon>Micromonosporales</taxon>
        <taxon>Micromonosporaceae</taxon>
        <taxon>Mangrovihabitans</taxon>
    </lineage>
</organism>
<sequence length="230" mass="24893">MVSNAVTRRQEFEADRASVRAAGVPAATSAMREIPVVAAAWNFYFGRYVSYGWELGYAPDDVFGGFARLYAARSAELDEMREGQPDRATSRWDTHPSTAERIAAMRAASPGEHPADDRPAGDLLPGLAEASLALQREVVDVGSREVLSWPDFTAAAMTTMLQNRADRVFRAVAGDPGRRPRPARRARRAGGLRAGGRDAGDRGRRRGARGRDTVEAVLKQVGERAAVGQA</sequence>
<evidence type="ECO:0000256" key="6">
    <source>
        <dbReference type="RuleBase" id="RU003983"/>
    </source>
</evidence>
<keyword evidence="2" id="KW-0479">Metal-binding</keyword>
<comment type="cofactor">
    <cofactor evidence="6">
        <name>Zn(2+)</name>
        <dbReference type="ChEBI" id="CHEBI:29105"/>
    </cofactor>
    <text evidence="6">Binds 1 zinc ion per subunit.</text>
</comment>
<keyword evidence="1 6" id="KW-0645">Protease</keyword>
<dbReference type="GO" id="GO:0046872">
    <property type="term" value="F:metal ion binding"/>
    <property type="evidence" value="ECO:0007669"/>
    <property type="project" value="UniProtKB-KW"/>
</dbReference>
<dbReference type="InterPro" id="IPR001915">
    <property type="entry name" value="Peptidase_M48"/>
</dbReference>
<evidence type="ECO:0000256" key="7">
    <source>
        <dbReference type="SAM" id="MobiDB-lite"/>
    </source>
</evidence>
<accession>A0A8J3BXF8</accession>
<reference evidence="9" key="2">
    <citation type="submission" date="2020-09" db="EMBL/GenBank/DDBJ databases">
        <authorList>
            <person name="Sun Q."/>
            <person name="Zhou Y."/>
        </authorList>
    </citation>
    <scope>NUCLEOTIDE SEQUENCE</scope>
    <source>
        <strain evidence="9">CGMCC 4.7299</strain>
    </source>
</reference>
<evidence type="ECO:0000256" key="2">
    <source>
        <dbReference type="ARBA" id="ARBA00022723"/>
    </source>
</evidence>
<evidence type="ECO:0000259" key="8">
    <source>
        <dbReference type="Pfam" id="PF01435"/>
    </source>
</evidence>
<dbReference type="Proteomes" id="UP000656042">
    <property type="component" value="Unassembled WGS sequence"/>
</dbReference>
<evidence type="ECO:0000256" key="5">
    <source>
        <dbReference type="ARBA" id="ARBA00023049"/>
    </source>
</evidence>
<feature type="region of interest" description="Disordered" evidence="7">
    <location>
        <begin position="173"/>
        <end position="230"/>
    </location>
</feature>
<dbReference type="GO" id="GO:0004222">
    <property type="term" value="F:metalloendopeptidase activity"/>
    <property type="evidence" value="ECO:0007669"/>
    <property type="project" value="InterPro"/>
</dbReference>
<dbReference type="Pfam" id="PF01435">
    <property type="entry name" value="Peptidase_M48"/>
    <property type="match status" value="1"/>
</dbReference>
<feature type="domain" description="Peptidase M48" evidence="8">
    <location>
        <begin position="2"/>
        <end position="107"/>
    </location>
</feature>
<name>A0A8J3BXF8_9ACTN</name>
<evidence type="ECO:0000256" key="3">
    <source>
        <dbReference type="ARBA" id="ARBA00022801"/>
    </source>
</evidence>
<protein>
    <recommendedName>
        <fullName evidence="8">Peptidase M48 domain-containing protein</fullName>
    </recommendedName>
</protein>
<feature type="compositionally biased region" description="Basic residues" evidence="7">
    <location>
        <begin position="179"/>
        <end position="190"/>
    </location>
</feature>
<keyword evidence="10" id="KW-1185">Reference proteome</keyword>
<dbReference type="AlphaFoldDB" id="A0A8J3BXF8"/>
<comment type="caution">
    <text evidence="9">The sequence shown here is derived from an EMBL/GenBank/DDBJ whole genome shotgun (WGS) entry which is preliminary data.</text>
</comment>
<reference evidence="9" key="1">
    <citation type="journal article" date="2014" name="Int. J. Syst. Evol. Microbiol.">
        <title>Complete genome sequence of Corynebacterium casei LMG S-19264T (=DSM 44701T), isolated from a smear-ripened cheese.</title>
        <authorList>
            <consortium name="US DOE Joint Genome Institute (JGI-PGF)"/>
            <person name="Walter F."/>
            <person name="Albersmeier A."/>
            <person name="Kalinowski J."/>
            <person name="Ruckert C."/>
        </authorList>
    </citation>
    <scope>NUCLEOTIDE SEQUENCE</scope>
    <source>
        <strain evidence="9">CGMCC 4.7299</strain>
    </source>
</reference>
<keyword evidence="5 6" id="KW-0482">Metalloprotease</keyword>
<evidence type="ECO:0000313" key="10">
    <source>
        <dbReference type="Proteomes" id="UP000656042"/>
    </source>
</evidence>
<evidence type="ECO:0000313" key="9">
    <source>
        <dbReference type="EMBL" id="GGK76355.1"/>
    </source>
</evidence>
<gene>
    <name evidence="9" type="ORF">GCM10012284_07860</name>
</gene>